<accession>D3UH08</accession>
<dbReference type="HOGENOM" id="CLU_1832403_0_0_7"/>
<reference evidence="1 2" key="1">
    <citation type="journal article" date="2010" name="BMC Genomics">
        <title>Comparative genomics and proteomics of Helicobacter mustelae, an ulcerogenic and carcinogenic gastric pathogen.</title>
        <authorList>
            <person name="O'Toole P.W."/>
            <person name="Snelling W.J."/>
            <person name="Canchaya C."/>
            <person name="Forde B.M."/>
            <person name="Hardie K.R."/>
            <person name="Josenhans C."/>
            <person name="Graham R.L.J."/>
            <person name="McMullan G."/>
            <person name="Parkhill J."/>
            <person name="Belda E."/>
            <person name="Bentley S.D."/>
        </authorList>
    </citation>
    <scope>NUCLEOTIDE SEQUENCE [LARGE SCALE GENOMIC DNA]</scope>
    <source>
        <strain evidence="2">ATCC 43772 / LMG 18044 / NCTC 12198 / 12198</strain>
    </source>
</reference>
<dbReference type="STRING" id="679897.HMU05190"/>
<dbReference type="KEGG" id="hms:HMU05190"/>
<dbReference type="Proteomes" id="UP000001522">
    <property type="component" value="Chromosome"/>
</dbReference>
<dbReference type="EMBL" id="FN555004">
    <property type="protein sequence ID" value="CBG39780.1"/>
    <property type="molecule type" value="Genomic_DNA"/>
</dbReference>
<protein>
    <submittedName>
        <fullName evidence="1">Uncharacterized protein</fullName>
    </submittedName>
</protein>
<keyword evidence="2" id="KW-1185">Reference proteome</keyword>
<sequence length="140" mass="16024">MAGFVWLFLTRFTWPGLGFLAWFGTPSLHEGYDTSFFPCQHQPHPYASSLSCVPPAAMPSPCMPRLTSPAYTPYTSLKYPHVSKSLAPHLLALDSLYCFSKFPLAQKTQKIDSFLKIMTYTLIKVYSNYINFMIIYQFML</sequence>
<gene>
    <name evidence="1" type="ordered locus">HMU05190</name>
</gene>
<proteinExistence type="predicted"/>
<evidence type="ECO:0000313" key="2">
    <source>
        <dbReference type="Proteomes" id="UP000001522"/>
    </source>
</evidence>
<organism evidence="1 2">
    <name type="scientific">Helicobacter mustelae (strain ATCC 43772 / CCUG 25715 / CIP 103759 / LMG 18044 / NCTC 12198 / R85-136P)</name>
    <name type="common">Campylobacter mustelae</name>
    <dbReference type="NCBI Taxonomy" id="679897"/>
    <lineage>
        <taxon>Bacteria</taxon>
        <taxon>Pseudomonadati</taxon>
        <taxon>Campylobacterota</taxon>
        <taxon>Epsilonproteobacteria</taxon>
        <taxon>Campylobacterales</taxon>
        <taxon>Helicobacteraceae</taxon>
        <taxon>Helicobacter</taxon>
    </lineage>
</organism>
<dbReference type="AlphaFoldDB" id="D3UH08"/>
<name>D3UH08_HELM1</name>
<evidence type="ECO:0000313" key="1">
    <source>
        <dbReference type="EMBL" id="CBG39780.1"/>
    </source>
</evidence>